<dbReference type="KEGG" id="nav:JQS30_11385"/>
<dbReference type="SUPFAM" id="SSF53474">
    <property type="entry name" value="alpha/beta-Hydrolases"/>
    <property type="match status" value="1"/>
</dbReference>
<dbReference type="PROSITE" id="PS51257">
    <property type="entry name" value="PROKAR_LIPOPROTEIN"/>
    <property type="match status" value="1"/>
</dbReference>
<reference evidence="4" key="1">
    <citation type="submission" date="2021-02" db="EMBL/GenBank/DDBJ databases">
        <title>Natronoglycomyces albus gen. nov., sp. nov, a haloalkaliphilic actinobacterium from a soda solonchak soil.</title>
        <authorList>
            <person name="Sorokin D.Y."/>
            <person name="Khijniak T.V."/>
            <person name="Zakharycheva A.P."/>
            <person name="Boueva O.V."/>
            <person name="Ariskina E.V."/>
            <person name="Hahnke R.L."/>
            <person name="Bunk B."/>
            <person name="Sproer C."/>
            <person name="Schumann P."/>
            <person name="Evtushenko L.I."/>
            <person name="Kublanov I.V."/>
        </authorList>
    </citation>
    <scope>NUCLEOTIDE SEQUENCE</scope>
    <source>
        <strain evidence="4">DSM 106290</strain>
    </source>
</reference>
<keyword evidence="2 4" id="KW-0378">Hydrolase</keyword>
<dbReference type="AlphaFoldDB" id="A0A895XLG3"/>
<dbReference type="PANTHER" id="PTHR22946:SF9">
    <property type="entry name" value="POLYKETIDE TRANSFERASE AF380"/>
    <property type="match status" value="1"/>
</dbReference>
<organism evidence="4 5">
    <name type="scientific">Natronoglycomyces albus</name>
    <dbReference type="NCBI Taxonomy" id="2811108"/>
    <lineage>
        <taxon>Bacteria</taxon>
        <taxon>Bacillati</taxon>
        <taxon>Actinomycetota</taxon>
        <taxon>Actinomycetes</taxon>
        <taxon>Glycomycetales</taxon>
        <taxon>Glycomycetaceae</taxon>
        <taxon>Natronoglycomyces</taxon>
    </lineage>
</organism>
<dbReference type="InterPro" id="IPR029058">
    <property type="entry name" value="AB_hydrolase_fold"/>
</dbReference>
<dbReference type="InterPro" id="IPR041127">
    <property type="entry name" value="PET_hydrolase/cutinase-like"/>
</dbReference>
<accession>A0A895XLG3</accession>
<comment type="similarity">
    <text evidence="1">Belongs to the AB hydrolase superfamily.</text>
</comment>
<evidence type="ECO:0000313" key="4">
    <source>
        <dbReference type="EMBL" id="QSB04393.1"/>
    </source>
</evidence>
<dbReference type="Pfam" id="PF12740">
    <property type="entry name" value="PETase"/>
    <property type="match status" value="1"/>
</dbReference>
<evidence type="ECO:0000256" key="1">
    <source>
        <dbReference type="ARBA" id="ARBA00008645"/>
    </source>
</evidence>
<evidence type="ECO:0000313" key="5">
    <source>
        <dbReference type="Proteomes" id="UP000662939"/>
    </source>
</evidence>
<evidence type="ECO:0000256" key="2">
    <source>
        <dbReference type="ARBA" id="ARBA00022801"/>
    </source>
</evidence>
<dbReference type="RefSeq" id="WP_213170390.1">
    <property type="nucleotide sequence ID" value="NZ_CP070496.1"/>
</dbReference>
<gene>
    <name evidence="4" type="ORF">JQS30_11385</name>
</gene>
<dbReference type="InterPro" id="IPR050261">
    <property type="entry name" value="FrsA_esterase"/>
</dbReference>
<dbReference type="Gene3D" id="3.40.50.1820">
    <property type="entry name" value="alpha/beta hydrolase"/>
    <property type="match status" value="1"/>
</dbReference>
<dbReference type="PANTHER" id="PTHR22946">
    <property type="entry name" value="DIENELACTONE HYDROLASE DOMAIN-CONTAINING PROTEIN-RELATED"/>
    <property type="match status" value="1"/>
</dbReference>
<dbReference type="GO" id="GO:0052689">
    <property type="term" value="F:carboxylic ester hydrolase activity"/>
    <property type="evidence" value="ECO:0007669"/>
    <property type="project" value="UniProtKB-ARBA"/>
</dbReference>
<feature type="domain" description="PET hydrolase/cutinase-like" evidence="3">
    <location>
        <begin position="37"/>
        <end position="282"/>
    </location>
</feature>
<proteinExistence type="inferred from homology"/>
<keyword evidence="5" id="KW-1185">Reference proteome</keyword>
<dbReference type="Proteomes" id="UP000662939">
    <property type="component" value="Chromosome"/>
</dbReference>
<name>A0A895XLG3_9ACTN</name>
<dbReference type="EMBL" id="CP070496">
    <property type="protein sequence ID" value="QSB04393.1"/>
    <property type="molecule type" value="Genomic_DNA"/>
</dbReference>
<protein>
    <submittedName>
        <fullName evidence="4">Dienelactone hydrolase family protein</fullName>
    </submittedName>
</protein>
<sequence>MVRTLTRTSRTWLTAVATVPLVAAGCGSQDRNEQPLELDSQVEEGPYEVMTDPVEAENVAGRFGGGTLYYPDDNSETYAVIVAAPGLGARENMVSWYGDLLASHGFILLTMDTLATNDQPDARGAQILEALEYVIEDSAASAIADPHSRGVLGHSMGGGGALVAAAEGDIDAVVALTPYYGADRDWSALTAATLIIGGEYDQVTTNEEHAEPLYEAIDNSQQKAYLNLYGDHFVANSPSRIVTEQVVAWFTLFLDEDSTYANRLCPPPQPGEGIVEYRDTCPS</sequence>
<evidence type="ECO:0000259" key="3">
    <source>
        <dbReference type="Pfam" id="PF12740"/>
    </source>
</evidence>